<dbReference type="EMBL" id="SHNO01000001">
    <property type="protein sequence ID" value="MCX2977887.1"/>
    <property type="molecule type" value="Genomic_DNA"/>
</dbReference>
<dbReference type="Proteomes" id="UP001143304">
    <property type="component" value="Unassembled WGS sequence"/>
</dbReference>
<accession>A0ABT3T6H8</accession>
<keyword evidence="3" id="KW-1185">Reference proteome</keyword>
<feature type="chain" id="PRO_5046389354" evidence="1">
    <location>
        <begin position="27"/>
        <end position="244"/>
    </location>
</feature>
<evidence type="ECO:0000313" key="3">
    <source>
        <dbReference type="Proteomes" id="UP001143304"/>
    </source>
</evidence>
<dbReference type="SUPFAM" id="SSF56935">
    <property type="entry name" value="Porins"/>
    <property type="match status" value="1"/>
</dbReference>
<evidence type="ECO:0000313" key="2">
    <source>
        <dbReference type="EMBL" id="MCX2977887.1"/>
    </source>
</evidence>
<dbReference type="InterPro" id="IPR010239">
    <property type="entry name" value="CHP02001"/>
</dbReference>
<proteinExistence type="predicted"/>
<dbReference type="Pfam" id="PF09694">
    <property type="entry name" value="Gcw_chp"/>
    <property type="match status" value="1"/>
</dbReference>
<evidence type="ECO:0000256" key="1">
    <source>
        <dbReference type="SAM" id="SignalP"/>
    </source>
</evidence>
<protein>
    <submittedName>
        <fullName evidence="2">Uncharacterized protein</fullName>
    </submittedName>
</protein>
<keyword evidence="1" id="KW-0732">Signal</keyword>
<feature type="signal peptide" evidence="1">
    <location>
        <begin position="1"/>
        <end position="26"/>
    </location>
</feature>
<organism evidence="2 3">
    <name type="scientific">Candidatus Marimicrobium litorale</name>
    <dbReference type="NCBI Taxonomy" id="2518991"/>
    <lineage>
        <taxon>Bacteria</taxon>
        <taxon>Pseudomonadati</taxon>
        <taxon>Pseudomonadota</taxon>
        <taxon>Gammaproteobacteria</taxon>
        <taxon>Cellvibrionales</taxon>
        <taxon>Halieaceae</taxon>
        <taxon>Marimicrobium</taxon>
    </lineage>
</organism>
<dbReference type="RefSeq" id="WP_279249594.1">
    <property type="nucleotide sequence ID" value="NZ_SHNO01000001.1"/>
</dbReference>
<gene>
    <name evidence="2" type="ORF">EYC82_11030</name>
</gene>
<comment type="caution">
    <text evidence="2">The sequence shown here is derived from an EMBL/GenBank/DDBJ whole genome shotgun (WGS) entry which is preliminary data.</text>
</comment>
<dbReference type="NCBIfam" id="TIGR02001">
    <property type="entry name" value="gcw_chp"/>
    <property type="match status" value="1"/>
</dbReference>
<name>A0ABT3T6H8_9GAMM</name>
<reference evidence="2" key="1">
    <citation type="submission" date="2019-02" db="EMBL/GenBank/DDBJ databases">
        <authorList>
            <person name="Li S.-H."/>
        </authorList>
    </citation>
    <scope>NUCLEOTIDE SEQUENCE</scope>
    <source>
        <strain evidence="2">IMCC11814</strain>
    </source>
</reference>
<sequence length="244" mass="26721">MLNKKLITAAVSTALLSGIGATAAQAFDVSANVALVSDYRFRGISQTGTDAAVQGGFDASWEPGFYLGTWASSVDFGSDNDTGSFGTMEIDYYAGWSGPIGDTDFGIDVGYTYYQYPGDTVDPKGDYQEFYIKPSWRDLTIGVTYSNDYYAETGKFWYYSGDYSLTFAEDFSLGLHAGYNDFDEKDFFPTGEDSYTDYSVTLTYTFKGVDLSVAWVGTDLDTDDCFNDADACDDTAVFSIAKSF</sequence>